<sequence length="1326" mass="150733">MAARRKSKSTNGDLQLVVDNEQLKILESPSLNFNETKSTTKKIIQKDAPPNLGKAVRLKVPDFSDPDRPKTCLEVDFPIAPINALSALEGNAGKPIYQMSKWWARRRSSVFRSTLIAAATEAPEDPAEAAKKVWEHYYANHQKAGNFKNLKVLDNFMGGGTTLVEGARLGMQMYGVDLNPVAWLVVKNELSCSDPEEVAKLFEHIEAEVKPQIQPFYTTTCPRGHKGNWIDVRTNEIASVDPIDLPPEERHNYRWEGPEVIYTFWAKHGPCPATGCGHRTPVFRSPVVAEKKLSTSYIELKCPSCGTSFHAELGETRMAPGAPRVILPGEGKFTELSQAYARGLKDYSKGNAGEKLAGILRLLESAGDEPGLCCPSCGTFSGEKLITELERQRGKIKGYVNNEPVYDFKSGNVDKKALGIGRKPVYMTLLIHPEWLKGSPGTLNEMDLGGFAKATAEQTEAWFRERLKNLELIEVRGRIKLDEDDSHAYFDEEEYAGEDGEGNVHEQDLNSGEIDDADVDTDRKKYGLPRYLELPDGTVMDTRQGTVPGKSKFTCQNSACGRENDLLTAVKMSLSLNDMAEALKAGGYAPEWVDQLRQSGRLALVRQAIIAGEKEDKEIIELAADSNFNQNALEIVKDTRRTAPVATYALQCHCPACEAEGYNYNGRYFKAPDDYDLRRIIFAEREWAERKNGDLFDYWPKERLPYAWMTHHLNGGIPNWGYTHWWTMFNPRQLLLHSLVLRLSILKIKDHSLIDLQQVVGGLSQALNFLNLFCTYNIKRDHNNQLFANNNFYPKQTNIEVAPFGTLGNGNYYSIKKNVINGLNWLQNTWDVYISNASDNKSSKHLFTNEILKSIEDIYCFSSTDLNFCQDNMIDMVITDPPFSDNVFYADLADFFYVWLRIPMLKWYEDKPEAEYWRSTATPKTLEAIRNRAEHPDDREEWEKKPTIKADHLQYIRDYMQDNALNIGDPNPLYRTEPATEFYENTLTACWMEANRVLKPGGLLAFTFHHNDDRQWEAVLRSLFEAGFILVATYPIRSDETKGEGGAFGSRKIEYDILHVCRKRLEDPTPVSWAKMRRWVKEEVKNQQRILELYRNQDISEADIRVVLRGKALEFYSRHYGQVFTGSGEVLSIKDALLGINQLLDDTGGDLVKRPPESALPVTRLFLSLFQNTETLPRDDVHKMLRGTTVTIDDLIELGWVVEVNKKVSVVPLEQRFAFLTRPGKRRDSIKLDLDIAHFVIGAAFPKSGIDIQKELSEEKLNYKPPVEAILGWYAEMSPHLHIRQASELGRRLLQGWRKNNLIKPTKPKFVQYALDLREEGEVYDA</sequence>
<protein>
    <recommendedName>
        <fullName evidence="4">DUF1156 domain-containing protein</fullName>
    </recommendedName>
</protein>
<gene>
    <name evidence="2" type="ORF">L7E55_09140</name>
</gene>
<dbReference type="PROSITE" id="PS00092">
    <property type="entry name" value="N6_MTASE"/>
    <property type="match status" value="1"/>
</dbReference>
<dbReference type="InterPro" id="IPR002052">
    <property type="entry name" value="DNA_methylase_N6_adenine_CS"/>
</dbReference>
<evidence type="ECO:0000313" key="2">
    <source>
        <dbReference type="EMBL" id="MDF9408520.1"/>
    </source>
</evidence>
<evidence type="ECO:0008006" key="4">
    <source>
        <dbReference type="Google" id="ProtNLM"/>
    </source>
</evidence>
<dbReference type="GO" id="GO:0032259">
    <property type="term" value="P:methylation"/>
    <property type="evidence" value="ECO:0007669"/>
    <property type="project" value="InterPro"/>
</dbReference>
<evidence type="ECO:0000256" key="1">
    <source>
        <dbReference type="SAM" id="MobiDB-lite"/>
    </source>
</evidence>
<feature type="region of interest" description="Disordered" evidence="1">
    <location>
        <begin position="495"/>
        <end position="520"/>
    </location>
</feature>
<dbReference type="InterPro" id="IPR029063">
    <property type="entry name" value="SAM-dependent_MTases_sf"/>
</dbReference>
<reference evidence="2" key="1">
    <citation type="submission" date="2022-02" db="EMBL/GenBank/DDBJ databases">
        <authorList>
            <person name="Leng L."/>
        </authorList>
    </citation>
    <scope>NUCLEOTIDE SEQUENCE</scope>
    <source>
        <strain evidence="2">JI</strain>
    </source>
</reference>
<name>A0A9X4H216_9FIRM</name>
<dbReference type="Gene3D" id="3.40.50.150">
    <property type="entry name" value="Vaccinia Virus protein VP39"/>
    <property type="match status" value="2"/>
</dbReference>
<dbReference type="GO" id="GO:0008168">
    <property type="term" value="F:methyltransferase activity"/>
    <property type="evidence" value="ECO:0007669"/>
    <property type="project" value="InterPro"/>
</dbReference>
<dbReference type="RefSeq" id="WP_277443847.1">
    <property type="nucleotide sequence ID" value="NZ_JAKOAV010000015.1"/>
</dbReference>
<evidence type="ECO:0000313" key="3">
    <source>
        <dbReference type="Proteomes" id="UP001154312"/>
    </source>
</evidence>
<comment type="caution">
    <text evidence="2">The sequence shown here is derived from an EMBL/GenBank/DDBJ whole genome shotgun (WGS) entry which is preliminary data.</text>
</comment>
<dbReference type="Proteomes" id="UP001154312">
    <property type="component" value="Unassembled WGS sequence"/>
</dbReference>
<dbReference type="GO" id="GO:0003676">
    <property type="term" value="F:nucleic acid binding"/>
    <property type="evidence" value="ECO:0007669"/>
    <property type="project" value="InterPro"/>
</dbReference>
<accession>A0A9X4H216</accession>
<keyword evidence="3" id="KW-1185">Reference proteome</keyword>
<organism evidence="2 3">
    <name type="scientific">Pelotomaculum isophthalicicum JI</name>
    <dbReference type="NCBI Taxonomy" id="947010"/>
    <lineage>
        <taxon>Bacteria</taxon>
        <taxon>Bacillati</taxon>
        <taxon>Bacillota</taxon>
        <taxon>Clostridia</taxon>
        <taxon>Eubacteriales</taxon>
        <taxon>Desulfotomaculaceae</taxon>
        <taxon>Pelotomaculum</taxon>
    </lineage>
</organism>
<dbReference type="SUPFAM" id="SSF53335">
    <property type="entry name" value="S-adenosyl-L-methionine-dependent methyltransferases"/>
    <property type="match status" value="2"/>
</dbReference>
<dbReference type="EMBL" id="JAKOAV010000015">
    <property type="protein sequence ID" value="MDF9408520.1"/>
    <property type="molecule type" value="Genomic_DNA"/>
</dbReference>
<proteinExistence type="predicted"/>